<evidence type="ECO:0000256" key="1">
    <source>
        <dbReference type="ARBA" id="ARBA00022723"/>
    </source>
</evidence>
<proteinExistence type="predicted"/>
<name>A0ABW3RGD8_9FLAO</name>
<keyword evidence="2 4" id="KW-0732">Signal</keyword>
<reference evidence="8" key="1">
    <citation type="journal article" date="2019" name="Int. J. Syst. Evol. Microbiol.">
        <title>The Global Catalogue of Microorganisms (GCM) 10K type strain sequencing project: providing services to taxonomists for standard genome sequencing and annotation.</title>
        <authorList>
            <consortium name="The Broad Institute Genomics Platform"/>
            <consortium name="The Broad Institute Genome Sequencing Center for Infectious Disease"/>
            <person name="Wu L."/>
            <person name="Ma J."/>
        </authorList>
    </citation>
    <scope>NUCLEOTIDE SEQUENCE [LARGE SCALE GENOMIC DNA]</scope>
    <source>
        <strain evidence="8">CCUG 63246</strain>
    </source>
</reference>
<accession>A0ABW3RGD8</accession>
<feature type="signal peptide" evidence="4">
    <location>
        <begin position="1"/>
        <end position="18"/>
    </location>
</feature>
<sequence>MKTKLLALMFLGMLSAHAQTTHNLNWEIGIGTLDLTIDEGDTVIWTWTDSAPHTVSSLPGSTETFDSGSKTGVNSTYSKTFNAAGSNPYQCNFHPSTMKGTITVEAALSVDDFRLKGFAIIPNPANTVISFKLPKGLNTGTISVFDLLGKQLYSNTITKTTVDISGLTNGLYFVKISSEGINHTKRFIKQ</sequence>
<dbReference type="Pfam" id="PF18962">
    <property type="entry name" value="Por_Secre_tail"/>
    <property type="match status" value="1"/>
</dbReference>
<evidence type="ECO:0000313" key="7">
    <source>
        <dbReference type="EMBL" id="MFD1163537.1"/>
    </source>
</evidence>
<dbReference type="SUPFAM" id="SSF49503">
    <property type="entry name" value="Cupredoxins"/>
    <property type="match status" value="1"/>
</dbReference>
<dbReference type="PANTHER" id="PTHR36507:SF1">
    <property type="entry name" value="BLL1555 PROTEIN"/>
    <property type="match status" value="1"/>
</dbReference>
<dbReference type="Proteomes" id="UP001597163">
    <property type="component" value="Unassembled WGS sequence"/>
</dbReference>
<dbReference type="InterPro" id="IPR052721">
    <property type="entry name" value="ET_Amicyanin"/>
</dbReference>
<comment type="caution">
    <text evidence="7">The sequence shown here is derived from an EMBL/GenBank/DDBJ whole genome shotgun (WGS) entry which is preliminary data.</text>
</comment>
<keyword evidence="1" id="KW-0479">Metal-binding</keyword>
<dbReference type="InterPro" id="IPR026444">
    <property type="entry name" value="Secre_tail"/>
</dbReference>
<evidence type="ECO:0000256" key="3">
    <source>
        <dbReference type="ARBA" id="ARBA00023008"/>
    </source>
</evidence>
<keyword evidence="3" id="KW-0186">Copper</keyword>
<evidence type="ECO:0000256" key="4">
    <source>
        <dbReference type="SAM" id="SignalP"/>
    </source>
</evidence>
<dbReference type="PANTHER" id="PTHR36507">
    <property type="entry name" value="BLL1555 PROTEIN"/>
    <property type="match status" value="1"/>
</dbReference>
<feature type="domain" description="Secretion system C-terminal sorting" evidence="6">
    <location>
        <begin position="120"/>
        <end position="188"/>
    </location>
</feature>
<feature type="domain" description="Blue (type 1) copper" evidence="5">
    <location>
        <begin position="34"/>
        <end position="105"/>
    </location>
</feature>
<evidence type="ECO:0000259" key="5">
    <source>
        <dbReference type="Pfam" id="PF00127"/>
    </source>
</evidence>
<keyword evidence="8" id="KW-1185">Reference proteome</keyword>
<gene>
    <name evidence="7" type="ORF">ACFQ2E_13985</name>
</gene>
<dbReference type="RefSeq" id="WP_311941076.1">
    <property type="nucleotide sequence ID" value="NZ_JAVSCK010000004.1"/>
</dbReference>
<evidence type="ECO:0000256" key="2">
    <source>
        <dbReference type="ARBA" id="ARBA00022729"/>
    </source>
</evidence>
<dbReference type="Gene3D" id="2.60.40.420">
    <property type="entry name" value="Cupredoxins - blue copper proteins"/>
    <property type="match status" value="1"/>
</dbReference>
<dbReference type="InterPro" id="IPR000923">
    <property type="entry name" value="BlueCu_1"/>
</dbReference>
<feature type="chain" id="PRO_5045261173" evidence="4">
    <location>
        <begin position="19"/>
        <end position="190"/>
    </location>
</feature>
<evidence type="ECO:0000313" key="8">
    <source>
        <dbReference type="Proteomes" id="UP001597163"/>
    </source>
</evidence>
<organism evidence="7 8">
    <name type="scientific">Hwangdonia seohaensis</name>
    <dbReference type="NCBI Taxonomy" id="1240727"/>
    <lineage>
        <taxon>Bacteria</taxon>
        <taxon>Pseudomonadati</taxon>
        <taxon>Bacteroidota</taxon>
        <taxon>Flavobacteriia</taxon>
        <taxon>Flavobacteriales</taxon>
        <taxon>Flavobacteriaceae</taxon>
        <taxon>Hwangdonia</taxon>
    </lineage>
</organism>
<dbReference type="Pfam" id="PF00127">
    <property type="entry name" value="Copper-bind"/>
    <property type="match status" value="1"/>
</dbReference>
<evidence type="ECO:0000259" key="6">
    <source>
        <dbReference type="Pfam" id="PF18962"/>
    </source>
</evidence>
<dbReference type="InterPro" id="IPR008972">
    <property type="entry name" value="Cupredoxin"/>
</dbReference>
<protein>
    <submittedName>
        <fullName evidence="7">T9SS type A sorting domain-containing protein</fullName>
    </submittedName>
</protein>
<dbReference type="EMBL" id="JBHTLJ010000004">
    <property type="protein sequence ID" value="MFD1163537.1"/>
    <property type="molecule type" value="Genomic_DNA"/>
</dbReference>
<dbReference type="NCBIfam" id="TIGR04183">
    <property type="entry name" value="Por_Secre_tail"/>
    <property type="match status" value="1"/>
</dbReference>